<dbReference type="Pfam" id="PF01424">
    <property type="entry name" value="R3H"/>
    <property type="match status" value="1"/>
</dbReference>
<comment type="domain">
    <text evidence="6">Has an N-terminal Jag-N domain and 2 RNA-binding domains (KH and R3H).</text>
</comment>
<dbReference type="Pfam" id="PF14804">
    <property type="entry name" value="Jag_N"/>
    <property type="match status" value="1"/>
</dbReference>
<dbReference type="GO" id="GO:0005737">
    <property type="term" value="C:cytoplasm"/>
    <property type="evidence" value="ECO:0007669"/>
    <property type="project" value="UniProtKB-SubCell"/>
</dbReference>
<evidence type="ECO:0000256" key="5">
    <source>
        <dbReference type="ARBA" id="ARBA00023316"/>
    </source>
</evidence>
<organism evidence="9 10">
    <name type="scientific">Candidatus Magnetoglobus multicellularis str. Araruama</name>
    <dbReference type="NCBI Taxonomy" id="890399"/>
    <lineage>
        <taxon>Bacteria</taxon>
        <taxon>Pseudomonadati</taxon>
        <taxon>Thermodesulfobacteriota</taxon>
        <taxon>Desulfobacteria</taxon>
        <taxon>Desulfobacterales</taxon>
        <taxon>Desulfobacteraceae</taxon>
        <taxon>Candidatus Magnetoglobus</taxon>
    </lineage>
</organism>
<dbReference type="AlphaFoldDB" id="A0A1V1PJ11"/>
<evidence type="ECO:0000259" key="8">
    <source>
        <dbReference type="PROSITE" id="PS51061"/>
    </source>
</evidence>
<dbReference type="InterPro" id="IPR039247">
    <property type="entry name" value="KhpB"/>
</dbReference>
<dbReference type="PROSITE" id="PS51061">
    <property type="entry name" value="R3H"/>
    <property type="match status" value="1"/>
</dbReference>
<evidence type="ECO:0000256" key="7">
    <source>
        <dbReference type="SAM" id="MobiDB-lite"/>
    </source>
</evidence>
<feature type="compositionally biased region" description="Basic and acidic residues" evidence="7">
    <location>
        <begin position="60"/>
        <end position="79"/>
    </location>
</feature>
<dbReference type="CDD" id="cd02414">
    <property type="entry name" value="KH-II_Jag"/>
    <property type="match status" value="1"/>
</dbReference>
<dbReference type="NCBIfam" id="NF041568">
    <property type="entry name" value="Jag_EloR"/>
    <property type="match status" value="1"/>
</dbReference>
<evidence type="ECO:0000256" key="1">
    <source>
        <dbReference type="ARBA" id="ARBA00022490"/>
    </source>
</evidence>
<dbReference type="Gene3D" id="3.30.300.20">
    <property type="match status" value="1"/>
</dbReference>
<dbReference type="GO" id="GO:0071555">
    <property type="term" value="P:cell wall organization"/>
    <property type="evidence" value="ECO:0007669"/>
    <property type="project" value="UniProtKB-KW"/>
</dbReference>
<dbReference type="Proteomes" id="UP000189670">
    <property type="component" value="Unassembled WGS sequence"/>
</dbReference>
<name>A0A1V1PJ11_9BACT</name>
<dbReference type="PANTHER" id="PTHR35800:SF1">
    <property type="entry name" value="RNA-BINDING PROTEIN KHPB"/>
    <property type="match status" value="1"/>
</dbReference>
<evidence type="ECO:0000256" key="2">
    <source>
        <dbReference type="ARBA" id="ARBA00022884"/>
    </source>
</evidence>
<dbReference type="HAMAP" id="MF_00867">
    <property type="entry name" value="KhpB"/>
    <property type="match status" value="1"/>
</dbReference>
<comment type="subunit">
    <text evidence="6">Forms a complex with KhpA.</text>
</comment>
<dbReference type="SMART" id="SM00393">
    <property type="entry name" value="R3H"/>
    <property type="match status" value="1"/>
</dbReference>
<gene>
    <name evidence="6" type="primary">khpB</name>
    <name evidence="6" type="synonym">eloR</name>
    <name evidence="9" type="ORF">OMM_00012</name>
</gene>
<evidence type="ECO:0000313" key="10">
    <source>
        <dbReference type="Proteomes" id="UP000189670"/>
    </source>
</evidence>
<dbReference type="EMBL" id="ATBP01000001">
    <property type="protein sequence ID" value="ETR74675.1"/>
    <property type="molecule type" value="Genomic_DNA"/>
</dbReference>
<dbReference type="InterPro" id="IPR038008">
    <property type="entry name" value="Jag_KH"/>
</dbReference>
<dbReference type="SMART" id="SM01245">
    <property type="entry name" value="Jag_N"/>
    <property type="match status" value="1"/>
</dbReference>
<keyword evidence="3 6" id="KW-0133">Cell shape</keyword>
<dbReference type="Pfam" id="PF13083">
    <property type="entry name" value="KH_KhpA-B"/>
    <property type="match status" value="1"/>
</dbReference>
<keyword evidence="2 6" id="KW-0694">RNA-binding</keyword>
<dbReference type="SUPFAM" id="SSF82708">
    <property type="entry name" value="R3H domain"/>
    <property type="match status" value="1"/>
</dbReference>
<evidence type="ECO:0000256" key="6">
    <source>
        <dbReference type="HAMAP-Rule" id="MF_00867"/>
    </source>
</evidence>
<dbReference type="InterPro" id="IPR036867">
    <property type="entry name" value="R3H_dom_sf"/>
</dbReference>
<feature type="region of interest" description="Disordered" evidence="7">
    <location>
        <begin position="59"/>
        <end position="114"/>
    </location>
</feature>
<dbReference type="InterPro" id="IPR015946">
    <property type="entry name" value="KH_dom-like_a/b"/>
</dbReference>
<dbReference type="InterPro" id="IPR038247">
    <property type="entry name" value="Jag_N_dom_sf"/>
</dbReference>
<dbReference type="GO" id="GO:0009252">
    <property type="term" value="P:peptidoglycan biosynthetic process"/>
    <property type="evidence" value="ECO:0007669"/>
    <property type="project" value="UniProtKB-UniRule"/>
</dbReference>
<comment type="similarity">
    <text evidence="6">Belongs to the KhpB RNA-binding protein family.</text>
</comment>
<proteinExistence type="inferred from homology"/>
<feature type="compositionally biased region" description="Polar residues" evidence="7">
    <location>
        <begin position="81"/>
        <end position="95"/>
    </location>
</feature>
<keyword evidence="5 6" id="KW-0961">Cell wall biogenesis/degradation</keyword>
<dbReference type="GO" id="GO:0008360">
    <property type="term" value="P:regulation of cell shape"/>
    <property type="evidence" value="ECO:0007669"/>
    <property type="project" value="UniProtKB-KW"/>
</dbReference>
<accession>A0A1V1PJ11</accession>
<evidence type="ECO:0000256" key="4">
    <source>
        <dbReference type="ARBA" id="ARBA00023186"/>
    </source>
</evidence>
<keyword evidence="4 6" id="KW-0143">Chaperone</keyword>
<evidence type="ECO:0000313" key="9">
    <source>
        <dbReference type="EMBL" id="ETR74675.1"/>
    </source>
</evidence>
<dbReference type="InterPro" id="IPR032782">
    <property type="entry name" value="KhpB_N"/>
</dbReference>
<feature type="domain" description="R3H" evidence="8">
    <location>
        <begin position="201"/>
        <end position="267"/>
    </location>
</feature>
<comment type="function">
    <text evidence="6">A probable RNA chaperone. Forms a complex with KhpA which binds to cellular RNA and controls its expression. Plays a role in peptidoglycan (PG) homeostasis and cell length regulation.</text>
</comment>
<reference evidence="10" key="1">
    <citation type="submission" date="2012-11" db="EMBL/GenBank/DDBJ databases">
        <authorList>
            <person name="Lucero-Rivera Y.E."/>
            <person name="Tovar-Ramirez D."/>
        </authorList>
    </citation>
    <scope>NUCLEOTIDE SEQUENCE [LARGE SCALE GENOMIC DNA]</scope>
    <source>
        <strain evidence="10">Araruama</strain>
    </source>
</reference>
<feature type="region of interest" description="Jag_N domain" evidence="6">
    <location>
        <begin position="5"/>
        <end position="55"/>
    </location>
</feature>
<comment type="caution">
    <text evidence="9">The sequence shown here is derived from an EMBL/GenBank/DDBJ whole genome shotgun (WGS) entry which is preliminary data.</text>
</comment>
<dbReference type="Gene3D" id="3.30.30.80">
    <property type="entry name" value="probable RNA-binding protein from clostridium symbiosum atcc 14940"/>
    <property type="match status" value="1"/>
</dbReference>
<sequence>MNYIEFVGRTAEDAVKQACKEIGVSKDKLKYDVVSFGSTGIFGLVGSKKAKIRVHSLDSYPKKNEKQPDNEISDKKFTGIEKQSSQEPNSETPNIDNKPKTIDDLDDSDDQDDPILSDEYVLKGYDVLKRIVDTITDDATVKMAARRGQVYFHILGGNTAVLIGKHGQSLEAMQFLIDKIVNRTRFKQKVRVRIDVEGYLRVREENLTKLALRLGEKVIQTKRPETVSPMNANDRRIIHLALKDDNRLKTQSIGSGYYRKLVIFPYRGRDSDE</sequence>
<dbReference type="InterPro" id="IPR001374">
    <property type="entry name" value="R3H_dom"/>
</dbReference>
<keyword evidence="1 6" id="KW-0963">Cytoplasm</keyword>
<dbReference type="GO" id="GO:0003723">
    <property type="term" value="F:RNA binding"/>
    <property type="evidence" value="ECO:0007669"/>
    <property type="project" value="UniProtKB-UniRule"/>
</dbReference>
<feature type="compositionally biased region" description="Acidic residues" evidence="7">
    <location>
        <begin position="104"/>
        <end position="114"/>
    </location>
</feature>
<dbReference type="Gene3D" id="3.30.1370.50">
    <property type="entry name" value="R3H-like domain"/>
    <property type="match status" value="1"/>
</dbReference>
<evidence type="ECO:0000256" key="3">
    <source>
        <dbReference type="ARBA" id="ARBA00022960"/>
    </source>
</evidence>
<dbReference type="PANTHER" id="PTHR35800">
    <property type="entry name" value="PROTEIN JAG"/>
    <property type="match status" value="1"/>
</dbReference>
<dbReference type="CDD" id="cd02644">
    <property type="entry name" value="R3H_jag"/>
    <property type="match status" value="1"/>
</dbReference>
<protein>
    <recommendedName>
        <fullName evidence="6">RNA-binding protein KhpB</fullName>
    </recommendedName>
    <alternativeName>
        <fullName evidence="6">RNA-binding protein EloR</fullName>
    </alternativeName>
</protein>
<dbReference type="InterPro" id="IPR034079">
    <property type="entry name" value="R3H_KhpB"/>
</dbReference>
<comment type="subcellular location">
    <subcellularLocation>
        <location evidence="6">Cytoplasm</location>
    </subcellularLocation>
</comment>